<sequence length="487" mass="54420">MTTRLQEADPTRQKRWAPKVRTGCQTCRVRRIKCDETHPRCKKCIARGLSCAYTLRHRPVLSASQQSRPLAPKLAPSSSPSSSSSSSPLVAQAEPPNWHFMEAIRYYCAFVRPIRVAEHGTHDIQDPPFHTGDAMAARFVCQIIGYQAVTVSRRRGRLVSFWEEPQFAAMRQNYSRYLIEFLGMVNRCIRGSGGSGGGTSRAFHYLWNLLSFDLTLNESLWQAHVKGALAYAQLVGGPRAALSLPGPTIFFRQLVLQAIVSNATSPTTHQITGHLGYTDDDIKTILADEDSTRPFPVELVVVLRHITQVRVHAASRTRRISELRQRMQHLFQQINTFDPNAWADELEFYRGAVTPAIGRLFQLATRLYGLLSLPASTAAPPPSLLAVTSPGLASLRVSQRTELLACLRDTWPALPDTTNMSWPLLVAGVVAADGPAEDREFVARCLDRTWRNPLGDVAPLLVLEKLRAFWKSGKRGWEDCFDEPTPR</sequence>
<dbReference type="SMART" id="SM00066">
    <property type="entry name" value="GAL4"/>
    <property type="match status" value="1"/>
</dbReference>
<dbReference type="Pfam" id="PF11951">
    <property type="entry name" value="Fungal_trans_2"/>
    <property type="match status" value="1"/>
</dbReference>
<dbReference type="InterPro" id="IPR036864">
    <property type="entry name" value="Zn2-C6_fun-type_DNA-bd_sf"/>
</dbReference>
<dbReference type="CDD" id="cd00067">
    <property type="entry name" value="GAL4"/>
    <property type="match status" value="1"/>
</dbReference>
<feature type="domain" description="Zn(2)-C6 fungal-type" evidence="4">
    <location>
        <begin position="23"/>
        <end position="53"/>
    </location>
</feature>
<dbReference type="AlphaFoldDB" id="A0A2N6NYU5"/>
<dbReference type="GO" id="GO:0045944">
    <property type="term" value="P:positive regulation of transcription by RNA polymerase II"/>
    <property type="evidence" value="ECO:0007669"/>
    <property type="project" value="TreeGrafter"/>
</dbReference>
<dbReference type="PROSITE" id="PS00463">
    <property type="entry name" value="ZN2_CY6_FUNGAL_1"/>
    <property type="match status" value="1"/>
</dbReference>
<comment type="subcellular location">
    <subcellularLocation>
        <location evidence="1">Nucleus</location>
    </subcellularLocation>
</comment>
<dbReference type="GO" id="GO:0000976">
    <property type="term" value="F:transcription cis-regulatory region binding"/>
    <property type="evidence" value="ECO:0007669"/>
    <property type="project" value="TreeGrafter"/>
</dbReference>
<dbReference type="EMBL" id="MRVG01000002">
    <property type="protein sequence ID" value="PMB72437.1"/>
    <property type="molecule type" value="Genomic_DNA"/>
</dbReference>
<dbReference type="PANTHER" id="PTHR37534:SF51">
    <property type="entry name" value="ACRIFLAVINE SENSITIVITY CONTROL PROTEIN ACR-2"/>
    <property type="match status" value="1"/>
</dbReference>
<dbReference type="SUPFAM" id="SSF57701">
    <property type="entry name" value="Zn2/Cys6 DNA-binding domain"/>
    <property type="match status" value="1"/>
</dbReference>
<dbReference type="PRINTS" id="PR00755">
    <property type="entry name" value="AFLATOXINBRP"/>
</dbReference>
<keyword evidence="2" id="KW-0539">Nucleus</keyword>
<dbReference type="PROSITE" id="PS50048">
    <property type="entry name" value="ZN2_CY6_FUNGAL_2"/>
    <property type="match status" value="1"/>
</dbReference>
<gene>
    <name evidence="5" type="primary">UPC2_9</name>
    <name evidence="5" type="ORF">BM221_002541</name>
</gene>
<evidence type="ECO:0000313" key="5">
    <source>
        <dbReference type="EMBL" id="PMB72437.1"/>
    </source>
</evidence>
<comment type="caution">
    <text evidence="5">The sequence shown here is derived from an EMBL/GenBank/DDBJ whole genome shotgun (WGS) entry which is preliminary data.</text>
</comment>
<dbReference type="Gene3D" id="4.10.240.10">
    <property type="entry name" value="Zn(2)-C6 fungal-type DNA-binding domain"/>
    <property type="match status" value="1"/>
</dbReference>
<protein>
    <submittedName>
        <fullName evidence="5">Sterol uptake control protein 2</fullName>
    </submittedName>
</protein>
<dbReference type="InterPro" id="IPR021858">
    <property type="entry name" value="Fun_TF"/>
</dbReference>
<dbReference type="GO" id="GO:0000981">
    <property type="term" value="F:DNA-binding transcription factor activity, RNA polymerase II-specific"/>
    <property type="evidence" value="ECO:0007669"/>
    <property type="project" value="InterPro"/>
</dbReference>
<accession>A0A2N6NYU5</accession>
<name>A0A2N6NYU5_BEABA</name>
<evidence type="ECO:0000256" key="2">
    <source>
        <dbReference type="ARBA" id="ARBA00023242"/>
    </source>
</evidence>
<dbReference type="GO" id="GO:0005634">
    <property type="term" value="C:nucleus"/>
    <property type="evidence" value="ECO:0007669"/>
    <property type="project" value="UniProtKB-SubCell"/>
</dbReference>
<dbReference type="Proteomes" id="UP000235728">
    <property type="component" value="Unassembled WGS sequence"/>
</dbReference>
<feature type="compositionally biased region" description="Low complexity" evidence="3">
    <location>
        <begin position="76"/>
        <end position="88"/>
    </location>
</feature>
<evidence type="ECO:0000256" key="3">
    <source>
        <dbReference type="SAM" id="MobiDB-lite"/>
    </source>
</evidence>
<evidence type="ECO:0000259" key="4">
    <source>
        <dbReference type="PROSITE" id="PS50048"/>
    </source>
</evidence>
<dbReference type="InterPro" id="IPR001138">
    <property type="entry name" value="Zn2Cys6_DnaBD"/>
</dbReference>
<dbReference type="OMA" id="AIRYYCA"/>
<dbReference type="GO" id="GO:0008270">
    <property type="term" value="F:zinc ion binding"/>
    <property type="evidence" value="ECO:0007669"/>
    <property type="project" value="InterPro"/>
</dbReference>
<dbReference type="PANTHER" id="PTHR37534">
    <property type="entry name" value="TRANSCRIPTIONAL ACTIVATOR PROTEIN UGA3"/>
    <property type="match status" value="1"/>
</dbReference>
<organism evidence="5 6">
    <name type="scientific">Beauveria bassiana</name>
    <name type="common">White muscardine disease fungus</name>
    <name type="synonym">Tritirachium shiotae</name>
    <dbReference type="NCBI Taxonomy" id="176275"/>
    <lineage>
        <taxon>Eukaryota</taxon>
        <taxon>Fungi</taxon>
        <taxon>Dikarya</taxon>
        <taxon>Ascomycota</taxon>
        <taxon>Pezizomycotina</taxon>
        <taxon>Sordariomycetes</taxon>
        <taxon>Hypocreomycetidae</taxon>
        <taxon>Hypocreales</taxon>
        <taxon>Cordycipitaceae</taxon>
        <taxon>Beauveria</taxon>
    </lineage>
</organism>
<evidence type="ECO:0000256" key="1">
    <source>
        <dbReference type="ARBA" id="ARBA00004123"/>
    </source>
</evidence>
<dbReference type="Pfam" id="PF00172">
    <property type="entry name" value="Zn_clus"/>
    <property type="match status" value="1"/>
</dbReference>
<feature type="region of interest" description="Disordered" evidence="3">
    <location>
        <begin position="63"/>
        <end position="90"/>
    </location>
</feature>
<evidence type="ECO:0000313" key="6">
    <source>
        <dbReference type="Proteomes" id="UP000235728"/>
    </source>
</evidence>
<proteinExistence type="predicted"/>
<reference evidence="5 6" key="1">
    <citation type="journal article" date="2016" name="Appl. Microbiol. Biotechnol.">
        <title>Characterization of T-DNA insertion mutants with decreased virulence in the entomopathogenic fungus Beauveria bassiana JEF-007.</title>
        <authorList>
            <person name="Kim S."/>
            <person name="Lee S.J."/>
            <person name="Nai Y.S."/>
            <person name="Yu J.S."/>
            <person name="Lee M.R."/>
            <person name="Yang Y.T."/>
            <person name="Kim J.S."/>
        </authorList>
    </citation>
    <scope>NUCLEOTIDE SEQUENCE [LARGE SCALE GENOMIC DNA]</scope>
    <source>
        <strain evidence="5 6">JEF-007</strain>
    </source>
</reference>